<dbReference type="GO" id="GO:0006357">
    <property type="term" value="P:regulation of transcription by RNA polymerase II"/>
    <property type="evidence" value="ECO:0007669"/>
    <property type="project" value="InterPro"/>
</dbReference>
<evidence type="ECO:0000313" key="8">
    <source>
        <dbReference type="EMBL" id="WFD16732.1"/>
    </source>
</evidence>
<reference evidence="8 9" key="1">
    <citation type="submission" date="2023-03" db="EMBL/GenBank/DDBJ databases">
        <title>Mating type loci evolution in Malassezia.</title>
        <authorList>
            <person name="Coelho M.A."/>
        </authorList>
    </citation>
    <scope>NUCLEOTIDE SEQUENCE [LARGE SCALE GENOMIC DNA]</scope>
    <source>
        <strain evidence="8 9">CBS 13387</strain>
    </source>
</reference>
<evidence type="ECO:0000256" key="6">
    <source>
        <dbReference type="RuleBase" id="RU364146"/>
    </source>
</evidence>
<evidence type="ECO:0000256" key="2">
    <source>
        <dbReference type="ARBA" id="ARBA00005389"/>
    </source>
</evidence>
<dbReference type="GO" id="GO:0016592">
    <property type="term" value="C:mediator complex"/>
    <property type="evidence" value="ECO:0007669"/>
    <property type="project" value="InterPro"/>
</dbReference>
<evidence type="ECO:0000313" key="9">
    <source>
        <dbReference type="Proteomes" id="UP001217582"/>
    </source>
</evidence>
<dbReference type="EMBL" id="CP119920">
    <property type="protein sequence ID" value="WFD16732.1"/>
    <property type="molecule type" value="Genomic_DNA"/>
</dbReference>
<name>A0AAJ6CMT2_9BASI</name>
<sequence>MDEGRRPPTPTSASLSPPRADTAHSAEVQAPRSIEEIVRSDLDVRTHAVTDALYRLASHVALDQQAQSVGEMVNDVVRSLADVDVMRGHIHDHIPQEVVDLVDAGRNPDSHTRSFMNRLASENQYSLGQYLSIKVRTHTLLTQAFRDQLAPALSQAFPELEASLQHAMQQHSDTPYATH</sequence>
<comment type="subcellular location">
    <subcellularLocation>
        <location evidence="1 6">Nucleus</location>
    </subcellularLocation>
</comment>
<gene>
    <name evidence="6" type="primary">MED10</name>
    <name evidence="8" type="ORF">MARU1_002776</name>
</gene>
<feature type="region of interest" description="Disordered" evidence="7">
    <location>
        <begin position="1"/>
        <end position="30"/>
    </location>
</feature>
<evidence type="ECO:0000256" key="1">
    <source>
        <dbReference type="ARBA" id="ARBA00004123"/>
    </source>
</evidence>
<keyword evidence="9" id="KW-1185">Reference proteome</keyword>
<keyword evidence="6" id="KW-0010">Activator</keyword>
<dbReference type="GO" id="GO:0003712">
    <property type="term" value="F:transcription coregulator activity"/>
    <property type="evidence" value="ECO:0007669"/>
    <property type="project" value="InterPro"/>
</dbReference>
<keyword evidence="3 6" id="KW-0805">Transcription regulation</keyword>
<keyword evidence="4 6" id="KW-0804">Transcription</keyword>
<evidence type="ECO:0000256" key="4">
    <source>
        <dbReference type="ARBA" id="ARBA00023163"/>
    </source>
</evidence>
<evidence type="ECO:0000256" key="5">
    <source>
        <dbReference type="ARBA" id="ARBA00023242"/>
    </source>
</evidence>
<accession>A0AAJ6CMT2</accession>
<proteinExistence type="inferred from homology"/>
<comment type="function">
    <text evidence="6">Component of the Mediator complex, a coactivator involved in the regulated transcription of nearly all RNA polymerase II-dependent genes. Mediator functions as a bridge to convey information from gene-specific regulatory proteins to the basal RNA polymerase II transcription machinery. Mediator is recruited to promoters by direct interactions with regulatory proteins and serves as a scaffold for the assembly of a functional preinitiation complex with RNA polymerase II and the general transcription factors.</text>
</comment>
<organism evidence="8 9">
    <name type="scientific">Malassezia arunalokei</name>
    <dbReference type="NCBI Taxonomy" id="1514897"/>
    <lineage>
        <taxon>Eukaryota</taxon>
        <taxon>Fungi</taxon>
        <taxon>Dikarya</taxon>
        <taxon>Basidiomycota</taxon>
        <taxon>Ustilaginomycotina</taxon>
        <taxon>Malasseziomycetes</taxon>
        <taxon>Malasseziales</taxon>
        <taxon>Malasseziaceae</taxon>
        <taxon>Malassezia</taxon>
    </lineage>
</organism>
<protein>
    <recommendedName>
        <fullName evidence="6">Mediator of RNA polymerase II transcription subunit 10</fullName>
    </recommendedName>
    <alternativeName>
        <fullName evidence="6">Mediator complex subunit 10</fullName>
    </alternativeName>
</protein>
<keyword evidence="5 6" id="KW-0539">Nucleus</keyword>
<dbReference type="InterPro" id="IPR019145">
    <property type="entry name" value="Mediator_Med10"/>
</dbReference>
<dbReference type="Pfam" id="PF09748">
    <property type="entry name" value="Med10"/>
    <property type="match status" value="1"/>
</dbReference>
<feature type="compositionally biased region" description="Low complexity" evidence="7">
    <location>
        <begin position="11"/>
        <end position="20"/>
    </location>
</feature>
<evidence type="ECO:0000256" key="7">
    <source>
        <dbReference type="SAM" id="MobiDB-lite"/>
    </source>
</evidence>
<dbReference type="AlphaFoldDB" id="A0AAJ6CMT2"/>
<comment type="similarity">
    <text evidence="2 6">Belongs to the Mediator complex subunit 10 family.</text>
</comment>
<comment type="subunit">
    <text evidence="6">Component of the Mediator complex.</text>
</comment>
<evidence type="ECO:0000256" key="3">
    <source>
        <dbReference type="ARBA" id="ARBA00023015"/>
    </source>
</evidence>
<dbReference type="Proteomes" id="UP001217582">
    <property type="component" value="Chromosome 5"/>
</dbReference>